<name>G8TT71_SULAD</name>
<protein>
    <recommendedName>
        <fullName evidence="5">DUF4352 domain-containing protein</fullName>
    </recommendedName>
</protein>
<dbReference type="PATRIC" id="fig|679936.5.peg.3442"/>
<accession>G8TT71</accession>
<reference evidence="3 4" key="2">
    <citation type="journal article" date="2012" name="Stand. Genomic Sci.">
        <title>Complete genome sequence of the moderately thermophilic mineral-sulfide-oxidizing firmicute Sulfobacillus acidophilus type strain (NAL(T)).</title>
        <authorList>
            <person name="Anderson I."/>
            <person name="Chertkov O."/>
            <person name="Chen A."/>
            <person name="Saunders E."/>
            <person name="Lapidus A."/>
            <person name="Nolan M."/>
            <person name="Lucas S."/>
            <person name="Hammon N."/>
            <person name="Deshpande S."/>
            <person name="Cheng J.F."/>
            <person name="Han C."/>
            <person name="Tapia R."/>
            <person name="Goodwin L.A."/>
            <person name="Pitluck S."/>
            <person name="Liolios K."/>
            <person name="Pagani I."/>
            <person name="Ivanova N."/>
            <person name="Mikhailova N."/>
            <person name="Pati A."/>
            <person name="Palaniappan K."/>
            <person name="Land M."/>
            <person name="Pan C."/>
            <person name="Rohde M."/>
            <person name="Pukall R."/>
            <person name="Goker M."/>
            <person name="Detter J.C."/>
            <person name="Woyke T."/>
            <person name="Bristow J."/>
            <person name="Eisen J.A."/>
            <person name="Markowitz V."/>
            <person name="Hugenholtz P."/>
            <person name="Kyrpides N.C."/>
            <person name="Klenk H.P."/>
            <person name="Mavromatis K."/>
        </authorList>
    </citation>
    <scope>NUCLEOTIDE SEQUENCE [LARGE SCALE GENOMIC DNA]</scope>
    <source>
        <strain evidence="4">ATCC 700253 / DSM 10332 / NAL</strain>
    </source>
</reference>
<dbReference type="KEGG" id="sap:Sulac_3325"/>
<dbReference type="PROSITE" id="PS51257">
    <property type="entry name" value="PROKAR_LIPOPROTEIN"/>
    <property type="match status" value="1"/>
</dbReference>
<sequence length="207" mass="20965">MRKMRWRMGFLVLVMGITAGCGAGKPAATGHATVRSSTPAPSVPPSATPAPSSPAQASSTSAAPPPSFAGSVWSPVAPAGVGSPAGLKVSVLSVTPDGQSGNKKVYLVDLSLTNITSSMILLTLNEFNVVAPDHTTLYSENDMASRGLTSENSLFPYPLTPKDPIATTVEIPSGAQVNGDVTVIVPPASAYTVLLAGAKSPAAHFAP</sequence>
<gene>
    <name evidence="3" type="ordered locus">Sulac_3325</name>
</gene>
<evidence type="ECO:0008006" key="5">
    <source>
        <dbReference type="Google" id="ProtNLM"/>
    </source>
</evidence>
<dbReference type="AlphaFoldDB" id="G8TT71"/>
<dbReference type="HOGENOM" id="CLU_1365607_0_0_9"/>
<dbReference type="STRING" id="679936.Sulac_3325"/>
<feature type="compositionally biased region" description="Low complexity" evidence="1">
    <location>
        <begin position="53"/>
        <end position="62"/>
    </location>
</feature>
<dbReference type="EMBL" id="CP003179">
    <property type="protein sequence ID" value="AEW06771.1"/>
    <property type="molecule type" value="Genomic_DNA"/>
</dbReference>
<evidence type="ECO:0000313" key="4">
    <source>
        <dbReference type="Proteomes" id="UP000005439"/>
    </source>
</evidence>
<proteinExistence type="predicted"/>
<evidence type="ECO:0000256" key="2">
    <source>
        <dbReference type="SAM" id="SignalP"/>
    </source>
</evidence>
<feature type="chain" id="PRO_5038717657" description="DUF4352 domain-containing protein" evidence="2">
    <location>
        <begin position="24"/>
        <end position="207"/>
    </location>
</feature>
<keyword evidence="4" id="KW-1185">Reference proteome</keyword>
<evidence type="ECO:0000313" key="3">
    <source>
        <dbReference type="EMBL" id="AEW06771.1"/>
    </source>
</evidence>
<reference evidence="4" key="1">
    <citation type="submission" date="2011-12" db="EMBL/GenBank/DDBJ databases">
        <title>The complete genome of chromosome of Sulfobacillus acidophilus DSM 10332.</title>
        <authorList>
            <person name="Lucas S."/>
            <person name="Han J."/>
            <person name="Lapidus A."/>
            <person name="Bruce D."/>
            <person name="Goodwin L."/>
            <person name="Pitluck S."/>
            <person name="Peters L."/>
            <person name="Kyrpides N."/>
            <person name="Mavromatis K."/>
            <person name="Ivanova N."/>
            <person name="Mikhailova N."/>
            <person name="Chertkov O."/>
            <person name="Saunders E."/>
            <person name="Detter J.C."/>
            <person name="Tapia R."/>
            <person name="Han C."/>
            <person name="Land M."/>
            <person name="Hauser L."/>
            <person name="Markowitz V."/>
            <person name="Cheng J.-F."/>
            <person name="Hugenholtz P."/>
            <person name="Woyke T."/>
            <person name="Wu D."/>
            <person name="Pukall R."/>
            <person name="Gehrich-Schroeter G."/>
            <person name="Schneider S."/>
            <person name="Klenk H.-P."/>
            <person name="Eisen J.A."/>
        </authorList>
    </citation>
    <scope>NUCLEOTIDE SEQUENCE [LARGE SCALE GENOMIC DNA]</scope>
    <source>
        <strain evidence="4">ATCC 700253 / DSM 10332 / NAL</strain>
    </source>
</reference>
<feature type="region of interest" description="Disordered" evidence="1">
    <location>
        <begin position="25"/>
        <end position="66"/>
    </location>
</feature>
<dbReference type="Proteomes" id="UP000005439">
    <property type="component" value="Chromosome"/>
</dbReference>
<feature type="compositionally biased region" description="Pro residues" evidence="1">
    <location>
        <begin position="41"/>
        <end position="52"/>
    </location>
</feature>
<organism evidence="3 4">
    <name type="scientific">Sulfobacillus acidophilus (strain ATCC 700253 / DSM 10332 / NAL)</name>
    <dbReference type="NCBI Taxonomy" id="679936"/>
    <lineage>
        <taxon>Bacteria</taxon>
        <taxon>Bacillati</taxon>
        <taxon>Bacillota</taxon>
        <taxon>Clostridia</taxon>
        <taxon>Eubacteriales</taxon>
        <taxon>Clostridiales Family XVII. Incertae Sedis</taxon>
        <taxon>Sulfobacillus</taxon>
    </lineage>
</organism>
<feature type="signal peptide" evidence="2">
    <location>
        <begin position="1"/>
        <end position="23"/>
    </location>
</feature>
<keyword evidence="2" id="KW-0732">Signal</keyword>
<evidence type="ECO:0000256" key="1">
    <source>
        <dbReference type="SAM" id="MobiDB-lite"/>
    </source>
</evidence>